<keyword evidence="2" id="KW-1185">Reference proteome</keyword>
<feature type="compositionally biased region" description="Basic and acidic residues" evidence="1">
    <location>
        <begin position="99"/>
        <end position="119"/>
    </location>
</feature>
<dbReference type="Pfam" id="PF01391">
    <property type="entry name" value="Collagen"/>
    <property type="match status" value="1"/>
</dbReference>
<evidence type="ECO:0000256" key="1">
    <source>
        <dbReference type="SAM" id="MobiDB-lite"/>
    </source>
</evidence>
<proteinExistence type="predicted"/>
<dbReference type="InterPro" id="IPR008160">
    <property type="entry name" value="Collagen"/>
</dbReference>
<feature type="compositionally biased region" description="Basic and acidic residues" evidence="1">
    <location>
        <begin position="158"/>
        <end position="172"/>
    </location>
</feature>
<evidence type="ECO:0000313" key="2">
    <source>
        <dbReference type="Proteomes" id="UP000095280"/>
    </source>
</evidence>
<accession>A0A1I8JRL1</accession>
<sequence length="172" mass="17758">AATSISFSGYPDGVDTAALTLLAAAQVEQRRLSGELVETGGCCAVAWLIFRGSWTSGHSADLSRVNLLRGPPGPPGPKGDKGPRGPLGPDGMIGFPGAKGDKGDPNRDSPDRPGFKAEAADSPDQRPAGFPRSSRTAGTGVVLDGTVKRAIKGPPFESEGKRGRRGEKVDPR</sequence>
<reference evidence="3" key="1">
    <citation type="submission" date="2016-11" db="UniProtKB">
        <authorList>
            <consortium name="WormBaseParasite"/>
        </authorList>
    </citation>
    <scope>IDENTIFICATION</scope>
</reference>
<dbReference type="WBParaSite" id="snap_masked-unitig_43899-processed-gene-0.1-mRNA-1">
    <property type="protein sequence ID" value="snap_masked-unitig_43899-processed-gene-0.1-mRNA-1"/>
    <property type="gene ID" value="snap_masked-unitig_43899-processed-gene-0.1"/>
</dbReference>
<name>A0A1I8JRL1_9PLAT</name>
<protein>
    <submittedName>
        <fullName evidence="3">Collagen IV NC1 domain-containing protein</fullName>
    </submittedName>
</protein>
<dbReference type="Proteomes" id="UP000095280">
    <property type="component" value="Unplaced"/>
</dbReference>
<feature type="region of interest" description="Disordered" evidence="1">
    <location>
        <begin position="65"/>
        <end position="172"/>
    </location>
</feature>
<dbReference type="AlphaFoldDB" id="A0A1I8JRL1"/>
<evidence type="ECO:0000313" key="3">
    <source>
        <dbReference type="WBParaSite" id="snap_masked-unitig_43899-processed-gene-0.1-mRNA-1"/>
    </source>
</evidence>
<organism evidence="2 3">
    <name type="scientific">Macrostomum lignano</name>
    <dbReference type="NCBI Taxonomy" id="282301"/>
    <lineage>
        <taxon>Eukaryota</taxon>
        <taxon>Metazoa</taxon>
        <taxon>Spiralia</taxon>
        <taxon>Lophotrochozoa</taxon>
        <taxon>Platyhelminthes</taxon>
        <taxon>Rhabditophora</taxon>
        <taxon>Macrostomorpha</taxon>
        <taxon>Macrostomida</taxon>
        <taxon>Macrostomidae</taxon>
        <taxon>Macrostomum</taxon>
    </lineage>
</organism>